<dbReference type="EMBL" id="CAJVPZ010000650">
    <property type="protein sequence ID" value="CAG8472182.1"/>
    <property type="molecule type" value="Genomic_DNA"/>
</dbReference>
<dbReference type="OrthoDB" id="2386335at2759"/>
<reference evidence="2" key="1">
    <citation type="submission" date="2021-06" db="EMBL/GenBank/DDBJ databases">
        <authorList>
            <person name="Kallberg Y."/>
            <person name="Tangrot J."/>
            <person name="Rosling A."/>
        </authorList>
    </citation>
    <scope>NUCLEOTIDE SEQUENCE</scope>
    <source>
        <strain evidence="2">IN212</strain>
    </source>
</reference>
<gene>
    <name evidence="2" type="ORF">RFULGI_LOCUS1168</name>
</gene>
<dbReference type="InterPro" id="IPR011990">
    <property type="entry name" value="TPR-like_helical_dom_sf"/>
</dbReference>
<evidence type="ECO:0000313" key="2">
    <source>
        <dbReference type="EMBL" id="CAG8472182.1"/>
    </source>
</evidence>
<organism evidence="2 3">
    <name type="scientific">Racocetra fulgida</name>
    <dbReference type="NCBI Taxonomy" id="60492"/>
    <lineage>
        <taxon>Eukaryota</taxon>
        <taxon>Fungi</taxon>
        <taxon>Fungi incertae sedis</taxon>
        <taxon>Mucoromycota</taxon>
        <taxon>Glomeromycotina</taxon>
        <taxon>Glomeromycetes</taxon>
        <taxon>Diversisporales</taxon>
        <taxon>Gigasporaceae</taxon>
        <taxon>Racocetra</taxon>
    </lineage>
</organism>
<sequence>AFEDSKNPVVAAASCITDLDFSTCLEEFIIPATQRVMAALNITGNTLRSMSLFHDAIYCFDQTIALCGKIEPASSLMVTGNASCAEKSLEYLELLLHDDKKIGISAFVEVGKVCSNKASLLFDLGQYEQSLVLHDRHLRLTLQQIYPDDKQQTIARNNIGKTMVSLCKSTDNRCLLDETITFIEKSLVKLDQLRSVDFSFFERSRGIAQGHLGECILLLALYEDKDKELLERALKEFDEMVKITSGETGLKKDPGGLGIALSGKSRVLLLLGNDKATTAIECGQNSYKENISCGARFRSGLSGVALAEVYLAQCNFECAEKELRNVTEIFDTLLRELPDDQQRVSIFEQMSKAYTLLQYALFQQNKIDESLVWAEQSRAVSLKQLLGECNVMPKLRPVNFSTEFSQILDTAVETQSILLIYTYVELSQSVLIWLIPPHKDKPIFATSVPFNLEMINDMENEMDEVLNFRGSRGSNLYSDNVENSDKIESCTSCLKELSDALLQPAWQYLQDCNCKSLVIFPQGLLHSIPFAALPVPGQPQNHYLIKEGYTILFGFSIIIFRYLNTSSESNQNILQMPPDHATVVGYPSVHENLTENFGPLINMKRECERVAFHLNSSPLTDINATKKAVLNEVKNASIIHFATHGSLKIKFLREPPPFVRGALLVSWNPEESEGSFEEGRDPFVKEPPGEMLGESLYPLHLYLEDSYDEWDAVVDSYESQHFIFATELAANIRKECTFVVLGACNCGGGQMAAESVIGFTRELCASGVRLVLASPRKVIDDVTAKLMDIFYLELKNGGRVTECLNKAMYHFINSHPAYWCSFVLTGVDLLVKKKSEINASQELSI</sequence>
<dbReference type="SUPFAM" id="SSF48452">
    <property type="entry name" value="TPR-like"/>
    <property type="match status" value="1"/>
</dbReference>
<dbReference type="PANTHER" id="PTHR10098">
    <property type="entry name" value="RAPSYN-RELATED"/>
    <property type="match status" value="1"/>
</dbReference>
<comment type="caution">
    <text evidence="2">The sequence shown here is derived from an EMBL/GenBank/DDBJ whole genome shotgun (WGS) entry which is preliminary data.</text>
</comment>
<accession>A0A9N8W647</accession>
<dbReference type="PANTHER" id="PTHR10098:SF108">
    <property type="entry name" value="TETRATRICOPEPTIDE REPEAT PROTEIN 28"/>
    <property type="match status" value="1"/>
</dbReference>
<dbReference type="InterPro" id="IPR024983">
    <property type="entry name" value="CHAT_dom"/>
</dbReference>
<feature type="non-terminal residue" evidence="2">
    <location>
        <position position="1"/>
    </location>
</feature>
<dbReference type="Pfam" id="PF12770">
    <property type="entry name" value="CHAT"/>
    <property type="match status" value="1"/>
</dbReference>
<dbReference type="Gene3D" id="1.25.40.10">
    <property type="entry name" value="Tetratricopeptide repeat domain"/>
    <property type="match status" value="1"/>
</dbReference>
<dbReference type="AlphaFoldDB" id="A0A9N8W647"/>
<proteinExistence type="predicted"/>
<evidence type="ECO:0000259" key="1">
    <source>
        <dbReference type="Pfam" id="PF12770"/>
    </source>
</evidence>
<feature type="domain" description="CHAT" evidence="1">
    <location>
        <begin position="493"/>
        <end position="826"/>
    </location>
</feature>
<dbReference type="Proteomes" id="UP000789396">
    <property type="component" value="Unassembled WGS sequence"/>
</dbReference>
<protein>
    <submittedName>
        <fullName evidence="2">18387_t:CDS:1</fullName>
    </submittedName>
</protein>
<keyword evidence="3" id="KW-1185">Reference proteome</keyword>
<evidence type="ECO:0000313" key="3">
    <source>
        <dbReference type="Proteomes" id="UP000789396"/>
    </source>
</evidence>
<name>A0A9N8W647_9GLOM</name>